<proteinExistence type="predicted"/>
<dbReference type="InterPro" id="IPR008927">
    <property type="entry name" value="6-PGluconate_DH-like_C_sf"/>
</dbReference>
<dbReference type="EMBL" id="JAPDPJ010000078">
    <property type="protein sequence ID" value="MCW3789025.1"/>
    <property type="molecule type" value="Genomic_DNA"/>
</dbReference>
<evidence type="ECO:0000259" key="2">
    <source>
        <dbReference type="Pfam" id="PF10728"/>
    </source>
</evidence>
<dbReference type="InterPro" id="IPR036291">
    <property type="entry name" value="NAD(P)-bd_dom_sf"/>
</dbReference>
<dbReference type="Gene3D" id="3.40.50.720">
    <property type="entry name" value="NAD(P)-binding Rossmann-like Domain"/>
    <property type="match status" value="1"/>
</dbReference>
<dbReference type="Proteomes" id="UP001209229">
    <property type="component" value="Unassembled WGS sequence"/>
</dbReference>
<dbReference type="AlphaFoldDB" id="A0AAE3M9E2"/>
<protein>
    <submittedName>
        <fullName evidence="3">DUF2520 domain-containing protein</fullName>
    </submittedName>
</protein>
<dbReference type="InterPro" id="IPR028939">
    <property type="entry name" value="P5C_Rdtase_cat_N"/>
</dbReference>
<dbReference type="SUPFAM" id="SSF48179">
    <property type="entry name" value="6-phosphogluconate dehydrogenase C-terminal domain-like"/>
    <property type="match status" value="1"/>
</dbReference>
<accession>A0AAE3M9E2</accession>
<dbReference type="PANTHER" id="PTHR40459">
    <property type="entry name" value="CONSERVED HYPOTHETICAL ALANINE AND LEUCINE RICH PROTEIN"/>
    <property type="match status" value="1"/>
</dbReference>
<dbReference type="InterPro" id="IPR037108">
    <property type="entry name" value="TM1727-like_C_sf"/>
</dbReference>
<dbReference type="SUPFAM" id="SSF51735">
    <property type="entry name" value="NAD(P)-binding Rossmann-fold domains"/>
    <property type="match status" value="1"/>
</dbReference>
<dbReference type="InterPro" id="IPR018931">
    <property type="entry name" value="DUF2520"/>
</dbReference>
<keyword evidence="4" id="KW-1185">Reference proteome</keyword>
<gene>
    <name evidence="3" type="ORF">OM075_21335</name>
</gene>
<comment type="caution">
    <text evidence="3">The sequence shown here is derived from an EMBL/GenBank/DDBJ whole genome shotgun (WGS) entry which is preliminary data.</text>
</comment>
<evidence type="ECO:0000313" key="4">
    <source>
        <dbReference type="Proteomes" id="UP001209229"/>
    </source>
</evidence>
<dbReference type="RefSeq" id="WP_301192581.1">
    <property type="nucleotide sequence ID" value="NZ_JAPDPJ010000078.1"/>
</dbReference>
<dbReference type="PANTHER" id="PTHR40459:SF1">
    <property type="entry name" value="CONSERVED HYPOTHETICAL ALANINE AND LEUCINE RICH PROTEIN"/>
    <property type="match status" value="1"/>
</dbReference>
<organism evidence="3 4">
    <name type="scientific">Plebeiibacterium sediminum</name>
    <dbReference type="NCBI Taxonomy" id="2992112"/>
    <lineage>
        <taxon>Bacteria</taxon>
        <taxon>Pseudomonadati</taxon>
        <taxon>Bacteroidota</taxon>
        <taxon>Bacteroidia</taxon>
        <taxon>Marinilabiliales</taxon>
        <taxon>Marinilabiliaceae</taxon>
        <taxon>Plebeiibacterium</taxon>
    </lineage>
</organism>
<feature type="domain" description="DUF2520" evidence="2">
    <location>
        <begin position="125"/>
        <end position="250"/>
    </location>
</feature>
<evidence type="ECO:0000313" key="3">
    <source>
        <dbReference type="EMBL" id="MCW3789025.1"/>
    </source>
</evidence>
<evidence type="ECO:0000259" key="1">
    <source>
        <dbReference type="Pfam" id="PF03807"/>
    </source>
</evidence>
<feature type="domain" description="Pyrroline-5-carboxylate reductase catalytic N-terminal" evidence="1">
    <location>
        <begin position="5"/>
        <end position="80"/>
    </location>
</feature>
<dbReference type="Pfam" id="PF03807">
    <property type="entry name" value="F420_oxidored"/>
    <property type="match status" value="1"/>
</dbReference>
<name>A0AAE3M9E2_9BACT</name>
<dbReference type="Pfam" id="PF10728">
    <property type="entry name" value="DUF2520"/>
    <property type="match status" value="1"/>
</dbReference>
<reference evidence="3" key="1">
    <citation type="submission" date="2022-10" db="EMBL/GenBank/DDBJ databases">
        <authorList>
            <person name="Yu W.X."/>
        </authorList>
    </citation>
    <scope>NUCLEOTIDE SEQUENCE</scope>
    <source>
        <strain evidence="3">AAT</strain>
    </source>
</reference>
<sequence length="255" mass="28713">MIRNIVLIGAGNLATQFGYSLAKKGFNIRQVYSFTIKNAEILAEKLNAYYTDNLDEIQLDADLYIIAVKDAFLAETIEKLPVVKGIVTHTAGSHHLDMLLKFDNYGIIYPFQTFSKDKEVDFNTIPILVEANNKQTENDLLEFGHKVSQTVMTCDSDQRKQIHLAAVFACNFTNHMYAIADEILKKHDISFDVIKPLILETASKIDVLSPLEAQTGPAIRGDQNIIDNHLKMLSDESELASIYKTLSKRIMTNIE</sequence>
<dbReference type="Gene3D" id="1.10.1040.20">
    <property type="entry name" value="ProC-like, C-terminal domain"/>
    <property type="match status" value="1"/>
</dbReference>